<accession>A0A1X6X6K8</accession>
<dbReference type="Proteomes" id="UP000196581">
    <property type="component" value="Unassembled WGS sequence"/>
</dbReference>
<dbReference type="InterPro" id="IPR000417">
    <property type="entry name" value="Hyethyz_kinase"/>
</dbReference>
<keyword evidence="9 11" id="KW-0460">Magnesium</keyword>
<comment type="cofactor">
    <cofactor evidence="2 11">
        <name>Mg(2+)</name>
        <dbReference type="ChEBI" id="CHEBI:18420"/>
    </cofactor>
</comment>
<dbReference type="Pfam" id="PF02110">
    <property type="entry name" value="HK"/>
    <property type="match status" value="1"/>
</dbReference>
<keyword evidence="4 11" id="KW-0808">Transferase</keyword>
<dbReference type="CDD" id="cd01170">
    <property type="entry name" value="THZ_kinase"/>
    <property type="match status" value="1"/>
</dbReference>
<comment type="catalytic activity">
    <reaction evidence="1 11">
        <text>5-(2-hydroxyethyl)-4-methylthiazole + ATP = 4-methyl-5-(2-phosphooxyethyl)-thiazole + ADP + H(+)</text>
        <dbReference type="Rhea" id="RHEA:24212"/>
        <dbReference type="ChEBI" id="CHEBI:15378"/>
        <dbReference type="ChEBI" id="CHEBI:17957"/>
        <dbReference type="ChEBI" id="CHEBI:30616"/>
        <dbReference type="ChEBI" id="CHEBI:58296"/>
        <dbReference type="ChEBI" id="CHEBI:456216"/>
        <dbReference type="EC" id="2.7.1.50"/>
    </reaction>
</comment>
<feature type="binding site" evidence="11">
    <location>
        <position position="45"/>
    </location>
    <ligand>
        <name>substrate</name>
    </ligand>
</feature>
<feature type="binding site" evidence="11">
    <location>
        <position position="166"/>
    </location>
    <ligand>
        <name>ATP</name>
        <dbReference type="ChEBI" id="CHEBI:30616"/>
    </ligand>
</feature>
<evidence type="ECO:0000256" key="8">
    <source>
        <dbReference type="ARBA" id="ARBA00022840"/>
    </source>
</evidence>
<dbReference type="EMBL" id="FWFF01000005">
    <property type="protein sequence ID" value="SLM94786.1"/>
    <property type="molecule type" value="Genomic_DNA"/>
</dbReference>
<evidence type="ECO:0000256" key="7">
    <source>
        <dbReference type="ARBA" id="ARBA00022777"/>
    </source>
</evidence>
<dbReference type="SUPFAM" id="SSF53613">
    <property type="entry name" value="Ribokinase-like"/>
    <property type="match status" value="1"/>
</dbReference>
<evidence type="ECO:0000313" key="13">
    <source>
        <dbReference type="Proteomes" id="UP000196581"/>
    </source>
</evidence>
<evidence type="ECO:0000256" key="2">
    <source>
        <dbReference type="ARBA" id="ARBA00001946"/>
    </source>
</evidence>
<gene>
    <name evidence="11" type="primary">thiM</name>
    <name evidence="12" type="ORF">FM105_04370</name>
</gene>
<evidence type="ECO:0000313" key="12">
    <source>
        <dbReference type="EMBL" id="SLM94786.1"/>
    </source>
</evidence>
<comment type="similarity">
    <text evidence="11">Belongs to the Thz kinase family.</text>
</comment>
<keyword evidence="10 11" id="KW-0784">Thiamine biosynthesis</keyword>
<dbReference type="HAMAP" id="MF_00228">
    <property type="entry name" value="Thz_kinase"/>
    <property type="match status" value="1"/>
</dbReference>
<keyword evidence="7 11" id="KW-0418">Kinase</keyword>
<keyword evidence="8 11" id="KW-0067">ATP-binding</keyword>
<keyword evidence="5 11" id="KW-0479">Metal-binding</keyword>
<dbReference type="GO" id="GO:0005524">
    <property type="term" value="F:ATP binding"/>
    <property type="evidence" value="ECO:0007669"/>
    <property type="project" value="UniProtKB-UniRule"/>
</dbReference>
<evidence type="ECO:0000256" key="11">
    <source>
        <dbReference type="HAMAP-Rule" id="MF_00228"/>
    </source>
</evidence>
<evidence type="ECO:0000256" key="1">
    <source>
        <dbReference type="ARBA" id="ARBA00001771"/>
    </source>
</evidence>
<dbReference type="NCBIfam" id="NF006830">
    <property type="entry name" value="PRK09355.1"/>
    <property type="match status" value="1"/>
</dbReference>
<dbReference type="PRINTS" id="PR01099">
    <property type="entry name" value="HYETHTZKNASE"/>
</dbReference>
<dbReference type="InterPro" id="IPR029056">
    <property type="entry name" value="Ribokinase-like"/>
</dbReference>
<dbReference type="EC" id="2.7.1.50" evidence="11"/>
<dbReference type="GO" id="GO:0004417">
    <property type="term" value="F:hydroxyethylthiazole kinase activity"/>
    <property type="evidence" value="ECO:0007669"/>
    <property type="project" value="UniProtKB-UniRule"/>
</dbReference>
<dbReference type="RefSeq" id="WP_087005308.1">
    <property type="nucleotide sequence ID" value="NZ_FWFF01000005.1"/>
</dbReference>
<evidence type="ECO:0000256" key="9">
    <source>
        <dbReference type="ARBA" id="ARBA00022842"/>
    </source>
</evidence>
<protein>
    <recommendedName>
        <fullName evidence="11">Hydroxyethylthiazole kinase</fullName>
        <ecNumber evidence="11">2.7.1.50</ecNumber>
    </recommendedName>
    <alternativeName>
        <fullName evidence="11">4-methyl-5-beta-hydroxyethylthiazole kinase</fullName>
        <shortName evidence="11">TH kinase</shortName>
        <shortName evidence="11">Thz kinase</shortName>
    </alternativeName>
</protein>
<dbReference type="PIRSF" id="PIRSF000513">
    <property type="entry name" value="Thz_kinase"/>
    <property type="match status" value="1"/>
</dbReference>
<evidence type="ECO:0000256" key="5">
    <source>
        <dbReference type="ARBA" id="ARBA00022723"/>
    </source>
</evidence>
<evidence type="ECO:0000256" key="4">
    <source>
        <dbReference type="ARBA" id="ARBA00022679"/>
    </source>
</evidence>
<evidence type="ECO:0000256" key="10">
    <source>
        <dbReference type="ARBA" id="ARBA00022977"/>
    </source>
</evidence>
<comment type="pathway">
    <text evidence="3 11">Cofactor biosynthesis; thiamine diphosphate biosynthesis; 4-methyl-5-(2-phosphoethyl)-thiazole from 5-(2-hydroxyethyl)-4-methylthiazole: step 1/1.</text>
</comment>
<keyword evidence="6 11" id="KW-0547">Nucleotide-binding</keyword>
<evidence type="ECO:0000256" key="6">
    <source>
        <dbReference type="ARBA" id="ARBA00022741"/>
    </source>
</evidence>
<feature type="binding site" evidence="11">
    <location>
        <position position="120"/>
    </location>
    <ligand>
        <name>ATP</name>
        <dbReference type="ChEBI" id="CHEBI:30616"/>
    </ligand>
</feature>
<keyword evidence="13" id="KW-1185">Reference proteome</keyword>
<dbReference type="GO" id="GO:0009229">
    <property type="term" value="P:thiamine diphosphate biosynthetic process"/>
    <property type="evidence" value="ECO:0007669"/>
    <property type="project" value="UniProtKB-UniRule"/>
</dbReference>
<reference evidence="13" key="1">
    <citation type="submission" date="2017-02" db="EMBL/GenBank/DDBJ databases">
        <authorList>
            <person name="Dridi B."/>
        </authorList>
    </citation>
    <scope>NUCLEOTIDE SEQUENCE [LARGE SCALE GENOMIC DNA]</scope>
    <source>
        <strain evidence="13">B Co 03.10</strain>
    </source>
</reference>
<dbReference type="AlphaFoldDB" id="A0A1X6X6K8"/>
<organism evidence="12 13">
    <name type="scientific">Brevibacterium yomogidense</name>
    <dbReference type="NCBI Taxonomy" id="946573"/>
    <lineage>
        <taxon>Bacteria</taxon>
        <taxon>Bacillati</taxon>
        <taxon>Actinomycetota</taxon>
        <taxon>Actinomycetes</taxon>
        <taxon>Micrococcales</taxon>
        <taxon>Brevibacteriaceae</taxon>
        <taxon>Brevibacterium</taxon>
    </lineage>
</organism>
<dbReference type="UniPathway" id="UPA00060">
    <property type="reaction ID" value="UER00139"/>
</dbReference>
<name>A0A1X6X6K8_9MICO</name>
<evidence type="ECO:0000256" key="3">
    <source>
        <dbReference type="ARBA" id="ARBA00004868"/>
    </source>
</evidence>
<dbReference type="Gene3D" id="3.40.1190.20">
    <property type="match status" value="1"/>
</dbReference>
<dbReference type="GO" id="GO:0009228">
    <property type="term" value="P:thiamine biosynthetic process"/>
    <property type="evidence" value="ECO:0007669"/>
    <property type="project" value="UniProtKB-KW"/>
</dbReference>
<dbReference type="GO" id="GO:0000287">
    <property type="term" value="F:magnesium ion binding"/>
    <property type="evidence" value="ECO:0007669"/>
    <property type="project" value="UniProtKB-UniRule"/>
</dbReference>
<proteinExistence type="inferred from homology"/>
<comment type="function">
    <text evidence="11">Catalyzes the phosphorylation of the hydroxyl group of 4-methyl-5-beta-hydroxyethylthiazole (THZ).</text>
</comment>
<sequence length="286" mass="28887">MTTVDVAAHLTTMRAQVPLVQCITNTVVQQFSANVLLAAGASPAMLDHEADAAQFARLANGILVNFGTATSHQLLAADAATAAAAESDTPWVLDPVSFGGVDHRTVHIRRLAQSGPTCIRGNASEIAGLAGAGAGGRGIESTDEVDAILDHAGRLAIDTGAIIAVSGPRDAIIGTDPEDPGRLVRARVAGGSPLMPLVVGTGCSLAALTAAYLGAVPADQGPDLAGDRFAAVVTAHVHFAAAGEVAARTAEAPGSFAVAFLDALHTVSEDDLTAVDVTVETVERTH</sequence>
<feature type="binding site" evidence="11">
    <location>
        <position position="200"/>
    </location>
    <ligand>
        <name>substrate</name>
    </ligand>
</feature>